<keyword evidence="10" id="KW-1185">Reference proteome</keyword>
<reference evidence="9" key="1">
    <citation type="journal article" date="2020" name="Stud. Mycol.">
        <title>101 Dothideomycetes genomes: a test case for predicting lifestyles and emergence of pathogens.</title>
        <authorList>
            <person name="Haridas S."/>
            <person name="Albert R."/>
            <person name="Binder M."/>
            <person name="Bloem J."/>
            <person name="Labutti K."/>
            <person name="Salamov A."/>
            <person name="Andreopoulos B."/>
            <person name="Baker S."/>
            <person name="Barry K."/>
            <person name="Bills G."/>
            <person name="Bluhm B."/>
            <person name="Cannon C."/>
            <person name="Castanera R."/>
            <person name="Culley D."/>
            <person name="Daum C."/>
            <person name="Ezra D."/>
            <person name="Gonzalez J."/>
            <person name="Henrissat B."/>
            <person name="Kuo A."/>
            <person name="Liang C."/>
            <person name="Lipzen A."/>
            <person name="Lutzoni F."/>
            <person name="Magnuson J."/>
            <person name="Mondo S."/>
            <person name="Nolan M."/>
            <person name="Ohm R."/>
            <person name="Pangilinan J."/>
            <person name="Park H.-J."/>
            <person name="Ramirez L."/>
            <person name="Alfaro M."/>
            <person name="Sun H."/>
            <person name="Tritt A."/>
            <person name="Yoshinaga Y."/>
            <person name="Zwiers L.-H."/>
            <person name="Turgeon B."/>
            <person name="Goodwin S."/>
            <person name="Spatafora J."/>
            <person name="Crous P."/>
            <person name="Grigoriev I."/>
        </authorList>
    </citation>
    <scope>NUCLEOTIDE SEQUENCE</scope>
    <source>
        <strain evidence="9">CBS 175.79</strain>
    </source>
</reference>
<dbReference type="Proteomes" id="UP000799778">
    <property type="component" value="Unassembled WGS sequence"/>
</dbReference>
<evidence type="ECO:0000256" key="6">
    <source>
        <dbReference type="SAM" id="MobiDB-lite"/>
    </source>
</evidence>
<feature type="compositionally biased region" description="Low complexity" evidence="6">
    <location>
        <begin position="346"/>
        <end position="356"/>
    </location>
</feature>
<comment type="similarity">
    <text evidence="5">Belongs to the SAT4 family.</text>
</comment>
<feature type="transmembrane region" description="Helical" evidence="7">
    <location>
        <begin position="65"/>
        <end position="84"/>
    </location>
</feature>
<keyword evidence="4 7" id="KW-0472">Membrane</keyword>
<feature type="transmembrane region" description="Helical" evidence="7">
    <location>
        <begin position="199"/>
        <end position="223"/>
    </location>
</feature>
<dbReference type="InterPro" id="IPR052337">
    <property type="entry name" value="SAT4-like"/>
</dbReference>
<feature type="compositionally biased region" description="Pro residues" evidence="6">
    <location>
        <begin position="332"/>
        <end position="345"/>
    </location>
</feature>
<feature type="transmembrane region" description="Helical" evidence="7">
    <location>
        <begin position="235"/>
        <end position="257"/>
    </location>
</feature>
<comment type="subcellular location">
    <subcellularLocation>
        <location evidence="1">Membrane</location>
        <topology evidence="1">Multi-pass membrane protein</topology>
    </subcellularLocation>
</comment>
<evidence type="ECO:0000256" key="5">
    <source>
        <dbReference type="ARBA" id="ARBA00038359"/>
    </source>
</evidence>
<proteinExistence type="inferred from homology"/>
<dbReference type="PANTHER" id="PTHR33048:SF124">
    <property type="entry name" value="INTEGRAL MEMBRANE PROTEIN"/>
    <property type="match status" value="1"/>
</dbReference>
<evidence type="ECO:0000256" key="1">
    <source>
        <dbReference type="ARBA" id="ARBA00004141"/>
    </source>
</evidence>
<organism evidence="9 10">
    <name type="scientific">Aaosphaeria arxii CBS 175.79</name>
    <dbReference type="NCBI Taxonomy" id="1450172"/>
    <lineage>
        <taxon>Eukaryota</taxon>
        <taxon>Fungi</taxon>
        <taxon>Dikarya</taxon>
        <taxon>Ascomycota</taxon>
        <taxon>Pezizomycotina</taxon>
        <taxon>Dothideomycetes</taxon>
        <taxon>Pleosporomycetidae</taxon>
        <taxon>Pleosporales</taxon>
        <taxon>Pleosporales incertae sedis</taxon>
        <taxon>Aaosphaeria</taxon>
    </lineage>
</organism>
<protein>
    <recommendedName>
        <fullName evidence="8">Rhodopsin domain-containing protein</fullName>
    </recommendedName>
</protein>
<feature type="domain" description="Rhodopsin" evidence="8">
    <location>
        <begin position="49"/>
        <end position="300"/>
    </location>
</feature>
<feature type="transmembrane region" description="Helical" evidence="7">
    <location>
        <begin position="104"/>
        <end position="125"/>
    </location>
</feature>
<dbReference type="InterPro" id="IPR049326">
    <property type="entry name" value="Rhodopsin_dom_fungi"/>
</dbReference>
<feature type="transmembrane region" description="Helical" evidence="7">
    <location>
        <begin position="146"/>
        <end position="168"/>
    </location>
</feature>
<dbReference type="Pfam" id="PF20684">
    <property type="entry name" value="Fung_rhodopsin"/>
    <property type="match status" value="1"/>
</dbReference>
<dbReference type="PANTHER" id="PTHR33048">
    <property type="entry name" value="PTH11-LIKE INTEGRAL MEMBRANE PROTEIN (AFU_ORTHOLOGUE AFUA_5G11245)"/>
    <property type="match status" value="1"/>
</dbReference>
<dbReference type="GeneID" id="54279148"/>
<dbReference type="EMBL" id="ML978069">
    <property type="protein sequence ID" value="KAF2016172.1"/>
    <property type="molecule type" value="Genomic_DNA"/>
</dbReference>
<evidence type="ECO:0000313" key="10">
    <source>
        <dbReference type="Proteomes" id="UP000799778"/>
    </source>
</evidence>
<evidence type="ECO:0000256" key="7">
    <source>
        <dbReference type="SAM" id="Phobius"/>
    </source>
</evidence>
<evidence type="ECO:0000256" key="2">
    <source>
        <dbReference type="ARBA" id="ARBA00022692"/>
    </source>
</evidence>
<dbReference type="GO" id="GO:0016020">
    <property type="term" value="C:membrane"/>
    <property type="evidence" value="ECO:0007669"/>
    <property type="project" value="UniProtKB-SubCell"/>
</dbReference>
<name>A0A6A5XSL3_9PLEO</name>
<evidence type="ECO:0000313" key="9">
    <source>
        <dbReference type="EMBL" id="KAF2016172.1"/>
    </source>
</evidence>
<evidence type="ECO:0000256" key="4">
    <source>
        <dbReference type="ARBA" id="ARBA00023136"/>
    </source>
</evidence>
<sequence length="378" mass="41658">MTGASGTEGGGGGGGNGGNGGFMLKAYHGDICVIIAFALTSLSTVVVALRFYARYYLVGKLSSSDWMMLLGVISTWGSAVVNYYQILYTDYTDAIGNMQRWKEIVVGSLLSFWIYRIFYIVDLFFIKMSILLFYNYVASAHKSFHYIVRTLMVVVCTSSFGMLLAAILSCNPPSDAWSFEVFIQPFYGTYATQCYNPTILWYFSAGFNLVTDTVIWFIPIPFVLNLSSMPLRRRFGLAGVFSIGTMAIAASGVRLWILIQWSSGWEKQGMNTANLLIWGQVEQHAGILSASIPFLRPISRKIKAMFTNCKREQPSPSPAAKLIAPLFAHDPNPLPPRTPIIPSPSPTFGSSGSEPSRAQEAPRPVQPMRSVLDSGNAY</sequence>
<accession>A0A6A5XSL3</accession>
<evidence type="ECO:0000256" key="3">
    <source>
        <dbReference type="ARBA" id="ARBA00022989"/>
    </source>
</evidence>
<evidence type="ECO:0000259" key="8">
    <source>
        <dbReference type="Pfam" id="PF20684"/>
    </source>
</evidence>
<keyword evidence="2 7" id="KW-0812">Transmembrane</keyword>
<dbReference type="RefSeq" id="XP_033384511.1">
    <property type="nucleotide sequence ID" value="XM_033521751.1"/>
</dbReference>
<feature type="transmembrane region" description="Helical" evidence="7">
    <location>
        <begin position="33"/>
        <end position="53"/>
    </location>
</feature>
<dbReference type="OrthoDB" id="3934549at2759"/>
<gene>
    <name evidence="9" type="ORF">BU24DRAFT_195363</name>
</gene>
<keyword evidence="3 7" id="KW-1133">Transmembrane helix</keyword>
<feature type="region of interest" description="Disordered" evidence="6">
    <location>
        <begin position="330"/>
        <end position="378"/>
    </location>
</feature>
<dbReference type="AlphaFoldDB" id="A0A6A5XSL3"/>